<proteinExistence type="predicted"/>
<keyword evidence="2" id="KW-1185">Reference proteome</keyword>
<evidence type="ECO:0000313" key="2">
    <source>
        <dbReference type="Proteomes" id="UP001500851"/>
    </source>
</evidence>
<organism evidence="1 2">
    <name type="scientific">Leucobacter iarius</name>
    <dbReference type="NCBI Taxonomy" id="333963"/>
    <lineage>
        <taxon>Bacteria</taxon>
        <taxon>Bacillati</taxon>
        <taxon>Actinomycetota</taxon>
        <taxon>Actinomycetes</taxon>
        <taxon>Micrococcales</taxon>
        <taxon>Microbacteriaceae</taxon>
        <taxon>Leucobacter</taxon>
    </lineage>
</organism>
<gene>
    <name evidence="1" type="ORF">GCM10009768_17970</name>
</gene>
<dbReference type="EMBL" id="BAAAOB010000001">
    <property type="protein sequence ID" value="GAA1789310.1"/>
    <property type="molecule type" value="Genomic_DNA"/>
</dbReference>
<accession>A0ABP4XRY6</accession>
<sequence>MIGASDPVGEREQDLYLHALERFGSAAQISYGNYVARVVKAPLATADRNGKPVISHPQ</sequence>
<dbReference type="Proteomes" id="UP001500851">
    <property type="component" value="Unassembled WGS sequence"/>
</dbReference>
<evidence type="ECO:0000313" key="1">
    <source>
        <dbReference type="EMBL" id="GAA1789310.1"/>
    </source>
</evidence>
<reference evidence="2" key="1">
    <citation type="journal article" date="2019" name="Int. J. Syst. Evol. Microbiol.">
        <title>The Global Catalogue of Microorganisms (GCM) 10K type strain sequencing project: providing services to taxonomists for standard genome sequencing and annotation.</title>
        <authorList>
            <consortium name="The Broad Institute Genomics Platform"/>
            <consortium name="The Broad Institute Genome Sequencing Center for Infectious Disease"/>
            <person name="Wu L."/>
            <person name="Ma J."/>
        </authorList>
    </citation>
    <scope>NUCLEOTIDE SEQUENCE [LARGE SCALE GENOMIC DNA]</scope>
    <source>
        <strain evidence="2">JCM 14736</strain>
    </source>
</reference>
<comment type="caution">
    <text evidence="1">The sequence shown here is derived from an EMBL/GenBank/DDBJ whole genome shotgun (WGS) entry which is preliminary data.</text>
</comment>
<name>A0ABP4XRY6_9MICO</name>
<protein>
    <submittedName>
        <fullName evidence="1">Uncharacterized protein</fullName>
    </submittedName>
</protein>